<dbReference type="SUPFAM" id="SSF47095">
    <property type="entry name" value="HMG-box"/>
    <property type="match status" value="1"/>
</dbReference>
<dbReference type="GO" id="GO:0003677">
    <property type="term" value="F:DNA binding"/>
    <property type="evidence" value="ECO:0007669"/>
    <property type="project" value="UniProtKB-UniRule"/>
</dbReference>
<dbReference type="Gene3D" id="3.20.110.10">
    <property type="entry name" value="Glycoside hydrolase 38, N terminal domain"/>
    <property type="match status" value="1"/>
</dbReference>
<dbReference type="GO" id="GO:0005634">
    <property type="term" value="C:nucleus"/>
    <property type="evidence" value="ECO:0007669"/>
    <property type="project" value="UniProtKB-UniRule"/>
</dbReference>
<keyword evidence="2" id="KW-0175">Coiled coil</keyword>
<accession>A0A7J7LNH3</accession>
<dbReference type="GO" id="GO:0005975">
    <property type="term" value="P:carbohydrate metabolic process"/>
    <property type="evidence" value="ECO:0007669"/>
    <property type="project" value="InterPro"/>
</dbReference>
<dbReference type="InterPro" id="IPR009071">
    <property type="entry name" value="HMG_box_dom"/>
</dbReference>
<feature type="DNA-binding region" description="HMG box" evidence="1">
    <location>
        <begin position="187"/>
        <end position="265"/>
    </location>
</feature>
<dbReference type="PROSITE" id="PS50118">
    <property type="entry name" value="HMG_BOX_2"/>
    <property type="match status" value="1"/>
</dbReference>
<organism evidence="4 5">
    <name type="scientific">Kingdonia uniflora</name>
    <dbReference type="NCBI Taxonomy" id="39325"/>
    <lineage>
        <taxon>Eukaryota</taxon>
        <taxon>Viridiplantae</taxon>
        <taxon>Streptophyta</taxon>
        <taxon>Embryophyta</taxon>
        <taxon>Tracheophyta</taxon>
        <taxon>Spermatophyta</taxon>
        <taxon>Magnoliopsida</taxon>
        <taxon>Ranunculales</taxon>
        <taxon>Circaeasteraceae</taxon>
        <taxon>Kingdonia</taxon>
    </lineage>
</organism>
<feature type="coiled-coil region" evidence="2">
    <location>
        <begin position="188"/>
        <end position="218"/>
    </location>
</feature>
<gene>
    <name evidence="4" type="ORF">GIB67_007559</name>
</gene>
<evidence type="ECO:0000256" key="2">
    <source>
        <dbReference type="SAM" id="Coils"/>
    </source>
</evidence>
<dbReference type="InterPro" id="IPR011330">
    <property type="entry name" value="Glyco_hydro/deAcase_b/a-brl"/>
</dbReference>
<dbReference type="InterPro" id="IPR044601">
    <property type="entry name" value="HMGB6/HMGB13"/>
</dbReference>
<feature type="domain" description="HMG box" evidence="3">
    <location>
        <begin position="187"/>
        <end position="265"/>
    </location>
</feature>
<dbReference type="Proteomes" id="UP000541444">
    <property type="component" value="Unassembled WGS sequence"/>
</dbReference>
<name>A0A7J7LNH3_9MAGN</name>
<protein>
    <recommendedName>
        <fullName evidence="3">HMG box domain-containing protein</fullName>
    </recommendedName>
</protein>
<keyword evidence="5" id="KW-1185">Reference proteome</keyword>
<comment type="caution">
    <text evidence="4">The sequence shown here is derived from an EMBL/GenBank/DDBJ whole genome shotgun (WGS) entry which is preliminary data.</text>
</comment>
<dbReference type="InterPro" id="IPR036910">
    <property type="entry name" value="HMG_box_dom_sf"/>
</dbReference>
<evidence type="ECO:0000256" key="1">
    <source>
        <dbReference type="PROSITE-ProRule" id="PRU00267"/>
    </source>
</evidence>
<dbReference type="Gene3D" id="1.10.30.10">
    <property type="entry name" value="High mobility group box domain"/>
    <property type="match status" value="1"/>
</dbReference>
<keyword evidence="1" id="KW-0238">DNA-binding</keyword>
<evidence type="ECO:0000313" key="5">
    <source>
        <dbReference type="Proteomes" id="UP000541444"/>
    </source>
</evidence>
<dbReference type="AlphaFoldDB" id="A0A7J7LNH3"/>
<dbReference type="InterPro" id="IPR027291">
    <property type="entry name" value="Glyco_hydro_38_N_sf"/>
</dbReference>
<dbReference type="PANTHER" id="PTHR46912">
    <property type="entry name" value="HIGH MOBILITY GROUP B PROTEIN 13"/>
    <property type="match status" value="1"/>
</dbReference>
<dbReference type="Pfam" id="PF00505">
    <property type="entry name" value="HMG_box"/>
    <property type="match status" value="1"/>
</dbReference>
<dbReference type="EMBL" id="JACGCM010002142">
    <property type="protein sequence ID" value="KAF6144098.1"/>
    <property type="molecule type" value="Genomic_DNA"/>
</dbReference>
<dbReference type="PANTHER" id="PTHR46912:SF1">
    <property type="entry name" value="HIGH MOBILITY GROUP B PROTEIN 13"/>
    <property type="match status" value="1"/>
</dbReference>
<evidence type="ECO:0000259" key="3">
    <source>
        <dbReference type="PROSITE" id="PS50118"/>
    </source>
</evidence>
<dbReference type="OrthoDB" id="1919336at2759"/>
<reference evidence="4 5" key="1">
    <citation type="journal article" date="2020" name="IScience">
        <title>Genome Sequencing of the Endangered Kingdonia uniflora (Circaeasteraceae, Ranunculales) Reveals Potential Mechanisms of Evolutionary Specialization.</title>
        <authorList>
            <person name="Sun Y."/>
            <person name="Deng T."/>
            <person name="Zhang A."/>
            <person name="Moore M.J."/>
            <person name="Landis J.B."/>
            <person name="Lin N."/>
            <person name="Zhang H."/>
            <person name="Zhang X."/>
            <person name="Huang J."/>
            <person name="Zhang X."/>
            <person name="Sun H."/>
            <person name="Wang H."/>
        </authorList>
    </citation>
    <scope>NUCLEOTIDE SEQUENCE [LARGE SCALE GENOMIC DNA]</scope>
    <source>
        <strain evidence="4">TB1705</strain>
        <tissue evidence="4">Leaf</tissue>
    </source>
</reference>
<sequence>MLGACVQNLLNSVVEALLADKNRKFIYVEMASIFSSSFNVGFDSLFFGSIDYQDRAKRKSKKSLEVVSRVSKTFGSSAQIFAGAFLENYEPPSGFYFEVNDASPVVQSQRLCSYCSILAPRKDRTKKLKALKPKTPSGNEANILAGNISQTPLPDLSGIGKENNETLISSKNTTKRNSKLKELKKSFKKELQGNFKELRLDKEKKNELVNELVKVKRENLDAEFKDVTNIVGEKWRNLSVEENKPYEEKYQVEREAYLQIVVKEK</sequence>
<evidence type="ECO:0000313" key="4">
    <source>
        <dbReference type="EMBL" id="KAF6144098.1"/>
    </source>
</evidence>
<keyword evidence="1" id="KW-0539">Nucleus</keyword>
<dbReference type="SUPFAM" id="SSF88713">
    <property type="entry name" value="Glycoside hydrolase/deacetylase"/>
    <property type="match status" value="1"/>
</dbReference>
<proteinExistence type="predicted"/>